<organism evidence="1 2">
    <name type="scientific">Pythium insidiosum</name>
    <name type="common">Pythiosis disease agent</name>
    <dbReference type="NCBI Taxonomy" id="114742"/>
    <lineage>
        <taxon>Eukaryota</taxon>
        <taxon>Sar</taxon>
        <taxon>Stramenopiles</taxon>
        <taxon>Oomycota</taxon>
        <taxon>Peronosporomycetes</taxon>
        <taxon>Pythiales</taxon>
        <taxon>Pythiaceae</taxon>
        <taxon>Pythium</taxon>
    </lineage>
</organism>
<gene>
    <name evidence="1" type="ORF">P43SY_010428</name>
</gene>
<reference evidence="1" key="1">
    <citation type="submission" date="2021-12" db="EMBL/GenBank/DDBJ databases">
        <title>Prjna785345.</title>
        <authorList>
            <person name="Rujirawat T."/>
            <person name="Krajaejun T."/>
        </authorList>
    </citation>
    <scope>NUCLEOTIDE SEQUENCE</scope>
    <source>
        <strain evidence="1">Pi057C3</strain>
    </source>
</reference>
<comment type="caution">
    <text evidence="1">The sequence shown here is derived from an EMBL/GenBank/DDBJ whole genome shotgun (WGS) entry which is preliminary data.</text>
</comment>
<name>A0AAD5Q033_PYTIN</name>
<evidence type="ECO:0000313" key="2">
    <source>
        <dbReference type="Proteomes" id="UP001209570"/>
    </source>
</evidence>
<protein>
    <submittedName>
        <fullName evidence="1">Uncharacterized protein</fullName>
    </submittedName>
</protein>
<proteinExistence type="predicted"/>
<evidence type="ECO:0000313" key="1">
    <source>
        <dbReference type="EMBL" id="KAJ0389087.1"/>
    </source>
</evidence>
<dbReference type="Proteomes" id="UP001209570">
    <property type="component" value="Unassembled WGS sequence"/>
</dbReference>
<dbReference type="AlphaFoldDB" id="A0AAD5Q033"/>
<dbReference type="EMBL" id="JAKCXM010004948">
    <property type="protein sequence ID" value="KAJ0389087.1"/>
    <property type="molecule type" value="Genomic_DNA"/>
</dbReference>
<keyword evidence="2" id="KW-1185">Reference proteome</keyword>
<accession>A0AAD5Q033</accession>
<sequence length="135" mass="15134">MQQDVGVFASVSVINVKDPSKLRLWTKLSTSSMTQSRQGVWRQLNDLVILWSNTPKRIPEDFRELLKINLGFDDLTGPDRLGAAFKGTVLERYWTAGVITTVLFTEPVVTSSNAKVSSPAAAPVCRWRAWPTRSR</sequence>